<comment type="caution">
    <text evidence="2">The sequence shown here is derived from an EMBL/GenBank/DDBJ whole genome shotgun (WGS) entry which is preliminary data.</text>
</comment>
<reference evidence="2 3" key="1">
    <citation type="submission" date="2020-08" db="EMBL/GenBank/DDBJ databases">
        <title>A Genomic Blueprint of the Chicken Gut Microbiome.</title>
        <authorList>
            <person name="Gilroy R."/>
            <person name="Ravi A."/>
            <person name="Getino M."/>
            <person name="Pursley I."/>
            <person name="Horton D.L."/>
            <person name="Alikhan N.-F."/>
            <person name="Baker D."/>
            <person name="Gharbi K."/>
            <person name="Hall N."/>
            <person name="Watson M."/>
            <person name="Adriaenssens E.M."/>
            <person name="Foster-Nyarko E."/>
            <person name="Jarju S."/>
            <person name="Secka A."/>
            <person name="Antonio M."/>
            <person name="Oren A."/>
            <person name="Chaudhuri R."/>
            <person name="La Ragione R.M."/>
            <person name="Hildebrand F."/>
            <person name="Pallen M.J."/>
        </authorList>
    </citation>
    <scope>NUCLEOTIDE SEQUENCE [LARGE SCALE GENOMIC DNA]</scope>
    <source>
        <strain evidence="2 3">Sa1YVA6</strain>
    </source>
</reference>
<protein>
    <submittedName>
        <fullName evidence="2">VUT family protein</fullName>
    </submittedName>
</protein>
<dbReference type="InterPro" id="IPR003744">
    <property type="entry name" value="YhhQ"/>
</dbReference>
<keyword evidence="3" id="KW-1185">Reference proteome</keyword>
<sequence>MRILFYLVSIVTANVVTARFAPLELGMFIIPMGSFLIGATFIFRDLVQNKYGRKKTYGFILLALVLSATVSFSLGDTLIIVAASALSFLVAETADTEIYTRLKLPMAWRVFYSGIVGGFLDSIVFVVVGLSPLGAGFVPWAAVPAAIVGQVIVKTVMQMVGAMILSQGLAYNDRRLAKAALSTVSKG</sequence>
<dbReference type="EMBL" id="JACSPW010000015">
    <property type="protein sequence ID" value="MBD8034363.1"/>
    <property type="molecule type" value="Genomic_DNA"/>
</dbReference>
<keyword evidence="1" id="KW-0812">Transmembrane</keyword>
<evidence type="ECO:0000313" key="2">
    <source>
        <dbReference type="EMBL" id="MBD8034363.1"/>
    </source>
</evidence>
<feature type="transmembrane region" description="Helical" evidence="1">
    <location>
        <begin position="59"/>
        <end position="90"/>
    </location>
</feature>
<keyword evidence="1" id="KW-1133">Transmembrane helix</keyword>
<proteinExistence type="predicted"/>
<feature type="transmembrane region" description="Helical" evidence="1">
    <location>
        <begin position="137"/>
        <end position="165"/>
    </location>
</feature>
<name>A0ABR8XQZ1_9BACL</name>
<feature type="transmembrane region" description="Helical" evidence="1">
    <location>
        <begin position="28"/>
        <end position="47"/>
    </location>
</feature>
<gene>
    <name evidence="2" type="ORF">H9632_14925</name>
</gene>
<dbReference type="Pfam" id="PF02592">
    <property type="entry name" value="Vut_1"/>
    <property type="match status" value="1"/>
</dbReference>
<feature type="transmembrane region" description="Helical" evidence="1">
    <location>
        <begin position="110"/>
        <end position="130"/>
    </location>
</feature>
<accession>A0ABR8XQZ1</accession>
<evidence type="ECO:0000256" key="1">
    <source>
        <dbReference type="SAM" id="Phobius"/>
    </source>
</evidence>
<dbReference type="Proteomes" id="UP000600565">
    <property type="component" value="Unassembled WGS sequence"/>
</dbReference>
<organism evidence="2 3">
    <name type="scientific">Solibacillus merdavium</name>
    <dbReference type="NCBI Taxonomy" id="2762218"/>
    <lineage>
        <taxon>Bacteria</taxon>
        <taxon>Bacillati</taxon>
        <taxon>Bacillota</taxon>
        <taxon>Bacilli</taxon>
        <taxon>Bacillales</taxon>
        <taxon>Caryophanaceae</taxon>
        <taxon>Solibacillus</taxon>
    </lineage>
</organism>
<dbReference type="RefSeq" id="WP_191704885.1">
    <property type="nucleotide sequence ID" value="NZ_JACSPW010000015.1"/>
</dbReference>
<evidence type="ECO:0000313" key="3">
    <source>
        <dbReference type="Proteomes" id="UP000600565"/>
    </source>
</evidence>
<keyword evidence="1" id="KW-0472">Membrane</keyword>